<dbReference type="EMBL" id="CAIJDP010000078">
    <property type="protein sequence ID" value="CAD0006286.1"/>
    <property type="molecule type" value="Genomic_DNA"/>
</dbReference>
<dbReference type="Proteomes" id="UP000530060">
    <property type="component" value="Unassembled WGS sequence"/>
</dbReference>
<evidence type="ECO:0000313" key="1">
    <source>
        <dbReference type="EMBL" id="CAD0006286.1"/>
    </source>
</evidence>
<reference evidence="1 2" key="1">
    <citation type="submission" date="2020-06" db="EMBL/GenBank/DDBJ databases">
        <authorList>
            <person name="Criscuolo A."/>
        </authorList>
    </citation>
    <scope>NUCLEOTIDE SEQUENCE [LARGE SCALE GENOMIC DNA]</scope>
    <source>
        <strain evidence="2">CIP 111411</strain>
    </source>
</reference>
<dbReference type="RefSeq" id="WP_180909578.1">
    <property type="nucleotide sequence ID" value="NZ_CAIJDP010000078.1"/>
</dbReference>
<protein>
    <submittedName>
        <fullName evidence="1">Uncharacterized protein</fullName>
    </submittedName>
</protein>
<keyword evidence="2" id="KW-1185">Reference proteome</keyword>
<comment type="caution">
    <text evidence="1">The sequence shown here is derived from an EMBL/GenBank/DDBJ whole genome shotgun (WGS) entry which is preliminary data.</text>
</comment>
<proteinExistence type="predicted"/>
<accession>A0A6V6Z3W0</accession>
<name>A0A6V6Z3W0_9FLAO</name>
<dbReference type="AlphaFoldDB" id="A0A6V6Z3W0"/>
<evidence type="ECO:0000313" key="2">
    <source>
        <dbReference type="Proteomes" id="UP000530060"/>
    </source>
</evidence>
<organism evidence="1 2">
    <name type="scientific">Flavobacterium salmonis</name>
    <dbReference type="NCBI Taxonomy" id="2654844"/>
    <lineage>
        <taxon>Bacteria</taxon>
        <taxon>Pseudomonadati</taxon>
        <taxon>Bacteroidota</taxon>
        <taxon>Flavobacteriia</taxon>
        <taxon>Flavobacteriales</taxon>
        <taxon>Flavobacteriaceae</taxon>
        <taxon>Flavobacterium</taxon>
    </lineage>
</organism>
<gene>
    <name evidence="1" type="ORF">FLAT13_03241</name>
</gene>
<sequence length="432" mass="49931">MSENIRVKGNVNIKVGGTTRWYAKEGVEINSNGRIDYFAPEYSYGEPESPLPSKFEKNDKKVVFYETDGHYSTVYLVCLMLGMKEADAEELAIAAEAPDTTIHNEMDFELNDTWISPDYQGPVHSLTGGFHGIEEFMTAVKFLWLKIDHNNREDSIRQLGELLHRFGDTYAHSKLDNIKPSNLVAYDLHSGNKNLPLAISSWKGQGGKVLAKDVEPWIVRINQYTKKYGYDFLTNKDYQHEAFNGKTLTEVLQEVYLLKPTDKFKMYGGGYFTTDHFCSDGGEPDMIYLRPDWYLNYVKNLAWILALKFHLDSSKFDLSVFKKMTKFATDNKCSLKGIIDYEIAKKRGKREFYIPVFYSSPNRFFASVDAVKNTDYLKNAKNAKEFATKYMMYEGNYPKPLEGEEITDILRVKFSLKTENFFYYTNAFKLKF</sequence>